<evidence type="ECO:0000256" key="7">
    <source>
        <dbReference type="ARBA" id="ARBA00022741"/>
    </source>
</evidence>
<dbReference type="GO" id="GO:0016779">
    <property type="term" value="F:nucleotidyltransferase activity"/>
    <property type="evidence" value="ECO:0007669"/>
    <property type="project" value="UniProtKB-KW"/>
</dbReference>
<comment type="caution">
    <text evidence="13">The sequence shown here is derived from an EMBL/GenBank/DDBJ whole genome shotgun (WGS) entry which is preliminary data.</text>
</comment>
<keyword evidence="8 11" id="KW-0067">ATP-binding</keyword>
<sequence length="232" mass="25833">MPCVLFGGSFDPVHYGHLRMAVEVGELLQAEVRLLPSPAQAGKRNRATAQQRVDMLQLALAEANALKQPPLRADRSEVDLRSADDLRPVYTIDTLSRYRQQLPQEQPLIFVMGMDSFLNIRDWHQWSQLTRHAHLLVIGRPGSQDEAGSAALAELRQLDEFSGAFVEEPGVLLERPAGHIHLVQLSLLDISSTRIRALISRGRPASYLTAPAVLDYIARNDLYSCAADHNLI</sequence>
<evidence type="ECO:0000256" key="1">
    <source>
        <dbReference type="ARBA" id="ARBA00002324"/>
    </source>
</evidence>
<evidence type="ECO:0000256" key="11">
    <source>
        <dbReference type="HAMAP-Rule" id="MF_00244"/>
    </source>
</evidence>
<organism evidence="13 14">
    <name type="scientific">Allohahella marinimesophila</name>
    <dbReference type="NCBI Taxonomy" id="1054972"/>
    <lineage>
        <taxon>Bacteria</taxon>
        <taxon>Pseudomonadati</taxon>
        <taxon>Pseudomonadota</taxon>
        <taxon>Gammaproteobacteria</taxon>
        <taxon>Oceanospirillales</taxon>
        <taxon>Hahellaceae</taxon>
        <taxon>Allohahella</taxon>
    </lineage>
</organism>
<dbReference type="SUPFAM" id="SSF52374">
    <property type="entry name" value="Nucleotidylyl transferase"/>
    <property type="match status" value="1"/>
</dbReference>
<evidence type="ECO:0000256" key="9">
    <source>
        <dbReference type="ARBA" id="ARBA00023027"/>
    </source>
</evidence>
<dbReference type="RefSeq" id="WP_344802147.1">
    <property type="nucleotide sequence ID" value="NZ_BAABBO010000001.1"/>
</dbReference>
<dbReference type="NCBIfam" id="TIGR00125">
    <property type="entry name" value="cyt_tran_rel"/>
    <property type="match status" value="1"/>
</dbReference>
<evidence type="ECO:0000313" key="14">
    <source>
        <dbReference type="Proteomes" id="UP001501337"/>
    </source>
</evidence>
<keyword evidence="7 11" id="KW-0547">Nucleotide-binding</keyword>
<evidence type="ECO:0000256" key="3">
    <source>
        <dbReference type="ARBA" id="ARBA00009014"/>
    </source>
</evidence>
<comment type="function">
    <text evidence="1 11">Catalyzes the reversible adenylation of nicotinate mononucleotide (NaMN) to nicotinic acid adenine dinucleotide (NaAD).</text>
</comment>
<gene>
    <name evidence="11 13" type="primary">nadD</name>
    <name evidence="13" type="ORF">GCM10022278_00800</name>
</gene>
<keyword evidence="9 11" id="KW-0520">NAD</keyword>
<dbReference type="Proteomes" id="UP001501337">
    <property type="component" value="Unassembled WGS sequence"/>
</dbReference>
<comment type="pathway">
    <text evidence="2 11">Cofactor biosynthesis; NAD(+) biosynthesis; deamido-NAD(+) from nicotinate D-ribonucleotide: step 1/1.</text>
</comment>
<dbReference type="Gene3D" id="3.40.50.620">
    <property type="entry name" value="HUPs"/>
    <property type="match status" value="1"/>
</dbReference>
<evidence type="ECO:0000256" key="2">
    <source>
        <dbReference type="ARBA" id="ARBA00005019"/>
    </source>
</evidence>
<dbReference type="EMBL" id="BAABBO010000001">
    <property type="protein sequence ID" value="GAA3945451.1"/>
    <property type="molecule type" value="Genomic_DNA"/>
</dbReference>
<dbReference type="InterPro" id="IPR014729">
    <property type="entry name" value="Rossmann-like_a/b/a_fold"/>
</dbReference>
<dbReference type="NCBIfam" id="TIGR00482">
    <property type="entry name" value="nicotinate (nicotinamide) nucleotide adenylyltransferase"/>
    <property type="match status" value="1"/>
</dbReference>
<keyword evidence="5 11" id="KW-0808">Transferase</keyword>
<dbReference type="CDD" id="cd02165">
    <property type="entry name" value="NMNAT"/>
    <property type="match status" value="1"/>
</dbReference>
<evidence type="ECO:0000259" key="12">
    <source>
        <dbReference type="Pfam" id="PF01467"/>
    </source>
</evidence>
<accession>A0ABP7NF88</accession>
<feature type="domain" description="Cytidyltransferase-like" evidence="12">
    <location>
        <begin position="5"/>
        <end position="197"/>
    </location>
</feature>
<keyword evidence="14" id="KW-1185">Reference proteome</keyword>
<protein>
    <recommendedName>
        <fullName evidence="11">Probable nicotinate-nucleotide adenylyltransferase</fullName>
        <ecNumber evidence="11">2.7.7.18</ecNumber>
    </recommendedName>
    <alternativeName>
        <fullName evidence="11">Deamido-NAD(+) diphosphorylase</fullName>
    </alternativeName>
    <alternativeName>
        <fullName evidence="11">Deamido-NAD(+) pyrophosphorylase</fullName>
    </alternativeName>
    <alternativeName>
        <fullName evidence="11">Nicotinate mononucleotide adenylyltransferase</fullName>
        <shortName evidence="11">NaMN adenylyltransferase</shortName>
    </alternativeName>
</protein>
<dbReference type="PANTHER" id="PTHR39321">
    <property type="entry name" value="NICOTINATE-NUCLEOTIDE ADENYLYLTRANSFERASE-RELATED"/>
    <property type="match status" value="1"/>
</dbReference>
<dbReference type="EC" id="2.7.7.18" evidence="11"/>
<comment type="similarity">
    <text evidence="3 11">Belongs to the NadD family.</text>
</comment>
<name>A0ABP7NF88_9GAMM</name>
<dbReference type="HAMAP" id="MF_00244">
    <property type="entry name" value="NaMN_adenylyltr"/>
    <property type="match status" value="1"/>
</dbReference>
<evidence type="ECO:0000256" key="4">
    <source>
        <dbReference type="ARBA" id="ARBA00022642"/>
    </source>
</evidence>
<dbReference type="InterPro" id="IPR005248">
    <property type="entry name" value="NadD/NMNAT"/>
</dbReference>
<reference evidence="14" key="1">
    <citation type="journal article" date="2019" name="Int. J. Syst. Evol. Microbiol.">
        <title>The Global Catalogue of Microorganisms (GCM) 10K type strain sequencing project: providing services to taxonomists for standard genome sequencing and annotation.</title>
        <authorList>
            <consortium name="The Broad Institute Genomics Platform"/>
            <consortium name="The Broad Institute Genome Sequencing Center for Infectious Disease"/>
            <person name="Wu L."/>
            <person name="Ma J."/>
        </authorList>
    </citation>
    <scope>NUCLEOTIDE SEQUENCE [LARGE SCALE GENOMIC DNA]</scope>
    <source>
        <strain evidence="14">JCM 17555</strain>
    </source>
</reference>
<dbReference type="InterPro" id="IPR004821">
    <property type="entry name" value="Cyt_trans-like"/>
</dbReference>
<evidence type="ECO:0000256" key="5">
    <source>
        <dbReference type="ARBA" id="ARBA00022679"/>
    </source>
</evidence>
<evidence type="ECO:0000256" key="10">
    <source>
        <dbReference type="ARBA" id="ARBA00048721"/>
    </source>
</evidence>
<keyword evidence="4 11" id="KW-0662">Pyridine nucleotide biosynthesis</keyword>
<proteinExistence type="inferred from homology"/>
<keyword evidence="6 11" id="KW-0548">Nucleotidyltransferase</keyword>
<evidence type="ECO:0000256" key="8">
    <source>
        <dbReference type="ARBA" id="ARBA00022840"/>
    </source>
</evidence>
<dbReference type="Pfam" id="PF01467">
    <property type="entry name" value="CTP_transf_like"/>
    <property type="match status" value="1"/>
</dbReference>
<evidence type="ECO:0000256" key="6">
    <source>
        <dbReference type="ARBA" id="ARBA00022695"/>
    </source>
</evidence>
<comment type="catalytic activity">
    <reaction evidence="10 11">
        <text>nicotinate beta-D-ribonucleotide + ATP + H(+) = deamido-NAD(+) + diphosphate</text>
        <dbReference type="Rhea" id="RHEA:22860"/>
        <dbReference type="ChEBI" id="CHEBI:15378"/>
        <dbReference type="ChEBI" id="CHEBI:30616"/>
        <dbReference type="ChEBI" id="CHEBI:33019"/>
        <dbReference type="ChEBI" id="CHEBI:57502"/>
        <dbReference type="ChEBI" id="CHEBI:58437"/>
        <dbReference type="EC" id="2.7.7.18"/>
    </reaction>
</comment>
<dbReference type="PANTHER" id="PTHR39321:SF3">
    <property type="entry name" value="PHOSPHOPANTETHEINE ADENYLYLTRANSFERASE"/>
    <property type="match status" value="1"/>
</dbReference>
<evidence type="ECO:0000313" key="13">
    <source>
        <dbReference type="EMBL" id="GAA3945451.1"/>
    </source>
</evidence>